<sequence length="113" mass="12725">MQMLSAVFVFRLGSTHRRGVEVPMRVWSMEQCSVLAKRGCISAGFLMPSDGQKPLTRTHCLLGYFSLSNVKYAVVSLLVLLVRLQDAIFQGNAGIIHSYKQLGKINNNTWFFE</sequence>
<proteinExistence type="predicted"/>
<name>A0A2T4ALS8_TRIHA</name>
<gene>
    <name evidence="1" type="ORF">M431DRAFT_355812</name>
</gene>
<reference evidence="1 2" key="1">
    <citation type="submission" date="2016-07" db="EMBL/GenBank/DDBJ databases">
        <title>Multiple horizontal gene transfer events from other fungi enriched the ability of initially mycotrophic Trichoderma (Ascomycota) to feed on dead plant biomass.</title>
        <authorList>
            <consortium name="DOE Joint Genome Institute"/>
            <person name="Aerts A."/>
            <person name="Atanasova L."/>
            <person name="Chenthamara K."/>
            <person name="Zhang J."/>
            <person name="Grujic M."/>
            <person name="Henrissat B."/>
            <person name="Kuo A."/>
            <person name="Salamov A."/>
            <person name="Lipzen A."/>
            <person name="Labutti K."/>
            <person name="Barry K."/>
            <person name="Miao Y."/>
            <person name="Rahimi M.J."/>
            <person name="Shen Q."/>
            <person name="Grigoriev I.V."/>
            <person name="Kubicek C.P."/>
            <person name="Druzhinina I.S."/>
        </authorList>
    </citation>
    <scope>NUCLEOTIDE SEQUENCE [LARGE SCALE GENOMIC DNA]</scope>
    <source>
        <strain evidence="1 2">CBS 226.95</strain>
    </source>
</reference>
<protein>
    <submittedName>
        <fullName evidence="1">Uncharacterized protein</fullName>
    </submittedName>
</protein>
<dbReference type="RefSeq" id="XP_024777711.1">
    <property type="nucleotide sequence ID" value="XM_024914513.1"/>
</dbReference>
<dbReference type="AlphaFoldDB" id="A0A2T4ALS8"/>
<dbReference type="Proteomes" id="UP000241690">
    <property type="component" value="Unassembled WGS sequence"/>
</dbReference>
<dbReference type="GeneID" id="36623078"/>
<accession>A0A2T4ALS8</accession>
<evidence type="ECO:0000313" key="1">
    <source>
        <dbReference type="EMBL" id="PTB58034.1"/>
    </source>
</evidence>
<evidence type="ECO:0000313" key="2">
    <source>
        <dbReference type="Proteomes" id="UP000241690"/>
    </source>
</evidence>
<dbReference type="EMBL" id="KZ679677">
    <property type="protein sequence ID" value="PTB58034.1"/>
    <property type="molecule type" value="Genomic_DNA"/>
</dbReference>
<keyword evidence="2" id="KW-1185">Reference proteome</keyword>
<organism evidence="1 2">
    <name type="scientific">Trichoderma harzianum CBS 226.95</name>
    <dbReference type="NCBI Taxonomy" id="983964"/>
    <lineage>
        <taxon>Eukaryota</taxon>
        <taxon>Fungi</taxon>
        <taxon>Dikarya</taxon>
        <taxon>Ascomycota</taxon>
        <taxon>Pezizomycotina</taxon>
        <taxon>Sordariomycetes</taxon>
        <taxon>Hypocreomycetidae</taxon>
        <taxon>Hypocreales</taxon>
        <taxon>Hypocreaceae</taxon>
        <taxon>Trichoderma</taxon>
    </lineage>
</organism>